<dbReference type="Gene3D" id="3.40.30.10">
    <property type="entry name" value="Glutaredoxin"/>
    <property type="match status" value="1"/>
</dbReference>
<dbReference type="RefSeq" id="WP_272777844.1">
    <property type="nucleotide sequence ID" value="NZ_JAQQLI010000022.1"/>
</dbReference>
<dbReference type="Pfam" id="PF07449">
    <property type="entry name" value="HyaE"/>
    <property type="match status" value="1"/>
</dbReference>
<reference evidence="2" key="1">
    <citation type="journal article" date="2023" name="Microbiol Resour">
        <title>Genome Sequences of Rhodoplanes serenus and Two Thermotolerant Strains, Rhodoplanes tepidamans and 'Rhodoplanes cryptolactis,' Further Refine the Genus.</title>
        <authorList>
            <person name="Rayyan A.A."/>
            <person name="Kyndt J.A."/>
        </authorList>
    </citation>
    <scope>NUCLEOTIDE SEQUENCE</scope>
    <source>
        <strain evidence="2">DSM 9987</strain>
    </source>
</reference>
<comment type="similarity">
    <text evidence="1">Belongs to the HupG/HyaE family.</text>
</comment>
<dbReference type="SUPFAM" id="SSF52833">
    <property type="entry name" value="Thioredoxin-like"/>
    <property type="match status" value="1"/>
</dbReference>
<protein>
    <submittedName>
        <fullName evidence="2">Hydrogenase accessory protein</fullName>
    </submittedName>
</protein>
<evidence type="ECO:0000313" key="3">
    <source>
        <dbReference type="Proteomes" id="UP001165652"/>
    </source>
</evidence>
<sequence>MTPSCVDRLIERYDLPVVDAASIDAVLAPAAGAPAHVLLFFAGDPAAHRETPDVAVVLPELLAAFRGRLRAAVVARTAEDTLKRRFHVAVLPSLVMTRGTEPLGVLPRICDWADYTARIAVWLDPSAPVLAPSRGPQVEIVTPARASA</sequence>
<dbReference type="InterPro" id="IPR010893">
    <property type="entry name" value="NiFe-hyd_mat_HyaE"/>
</dbReference>
<dbReference type="InterPro" id="IPR036249">
    <property type="entry name" value="Thioredoxin-like_sf"/>
</dbReference>
<dbReference type="Proteomes" id="UP001165652">
    <property type="component" value="Unassembled WGS sequence"/>
</dbReference>
<name>A0ABT5JBK8_RHOTP</name>
<dbReference type="EMBL" id="JAQQLI010000022">
    <property type="protein sequence ID" value="MDC7787001.1"/>
    <property type="molecule type" value="Genomic_DNA"/>
</dbReference>
<organism evidence="2 3">
    <name type="scientific">Rhodoplanes tepidamans</name>
    <name type="common">Rhodoplanes cryptolactis</name>
    <dbReference type="NCBI Taxonomy" id="200616"/>
    <lineage>
        <taxon>Bacteria</taxon>
        <taxon>Pseudomonadati</taxon>
        <taxon>Pseudomonadota</taxon>
        <taxon>Alphaproteobacteria</taxon>
        <taxon>Hyphomicrobiales</taxon>
        <taxon>Nitrobacteraceae</taxon>
        <taxon>Rhodoplanes</taxon>
    </lineage>
</organism>
<reference evidence="2" key="2">
    <citation type="submission" date="2023-02" db="EMBL/GenBank/DDBJ databases">
        <authorList>
            <person name="Rayyan A."/>
            <person name="Meyer T."/>
            <person name="Kyndt J.A."/>
        </authorList>
    </citation>
    <scope>NUCLEOTIDE SEQUENCE</scope>
    <source>
        <strain evidence="2">DSM 9987</strain>
    </source>
</reference>
<keyword evidence="3" id="KW-1185">Reference proteome</keyword>
<proteinExistence type="inferred from homology"/>
<comment type="caution">
    <text evidence="2">The sequence shown here is derived from an EMBL/GenBank/DDBJ whole genome shotgun (WGS) entry which is preliminary data.</text>
</comment>
<accession>A0ABT5JBK8</accession>
<evidence type="ECO:0000256" key="1">
    <source>
        <dbReference type="ARBA" id="ARBA00009004"/>
    </source>
</evidence>
<evidence type="ECO:0000313" key="2">
    <source>
        <dbReference type="EMBL" id="MDC7787001.1"/>
    </source>
</evidence>
<gene>
    <name evidence="2" type="ORF">PQJ73_15010</name>
</gene>